<dbReference type="EMBL" id="JASBNA010000015">
    <property type="protein sequence ID" value="KAK7686792.1"/>
    <property type="molecule type" value="Genomic_DNA"/>
</dbReference>
<evidence type="ECO:0000313" key="2">
    <source>
        <dbReference type="Proteomes" id="UP001385951"/>
    </source>
</evidence>
<proteinExistence type="predicted"/>
<dbReference type="AlphaFoldDB" id="A0AAW0G5M6"/>
<protein>
    <recommendedName>
        <fullName evidence="3">HIG1 domain-containing protein</fullName>
    </recommendedName>
</protein>
<dbReference type="Proteomes" id="UP001385951">
    <property type="component" value="Unassembled WGS sequence"/>
</dbReference>
<sequence length="195" mass="22313">MKIIDEEEKNASINNMLIEAAKGITVGLGVSYGLYRFIRYRYPVGYTKFSTSVKASIWAMPTISLGAFFADEGTVKFSEKNTRSDYLERLEKEKLESYKNLSTTDQVLSKLNEHKYKIIVGSWAASLWGSWKIVNKDNTKSCSSKSLRPSNYCGTILLSMHEEKINKGKPAPVPEWKRFLDEQEAKKKQDQQIQH</sequence>
<accession>A0AAW0G5M6</accession>
<comment type="caution">
    <text evidence="1">The sequence shown here is derived from an EMBL/GenBank/DDBJ whole genome shotgun (WGS) entry which is preliminary data.</text>
</comment>
<evidence type="ECO:0000313" key="1">
    <source>
        <dbReference type="EMBL" id="KAK7686792.1"/>
    </source>
</evidence>
<reference evidence="1 2" key="1">
    <citation type="submission" date="2022-09" db="EMBL/GenBank/DDBJ databases">
        <authorList>
            <person name="Palmer J.M."/>
        </authorList>
    </citation>
    <scope>NUCLEOTIDE SEQUENCE [LARGE SCALE GENOMIC DNA]</scope>
    <source>
        <strain evidence="1 2">DSM 7382</strain>
    </source>
</reference>
<evidence type="ECO:0008006" key="3">
    <source>
        <dbReference type="Google" id="ProtNLM"/>
    </source>
</evidence>
<organism evidence="1 2">
    <name type="scientific">Cerrena zonata</name>
    <dbReference type="NCBI Taxonomy" id="2478898"/>
    <lineage>
        <taxon>Eukaryota</taxon>
        <taxon>Fungi</taxon>
        <taxon>Dikarya</taxon>
        <taxon>Basidiomycota</taxon>
        <taxon>Agaricomycotina</taxon>
        <taxon>Agaricomycetes</taxon>
        <taxon>Polyporales</taxon>
        <taxon>Cerrenaceae</taxon>
        <taxon>Cerrena</taxon>
    </lineage>
</organism>
<gene>
    <name evidence="1" type="ORF">QCA50_009863</name>
</gene>
<keyword evidence="2" id="KW-1185">Reference proteome</keyword>
<name>A0AAW0G5M6_9APHY</name>